<comment type="caution">
    <text evidence="6">The sequence shown here is derived from an EMBL/GenBank/DDBJ whole genome shotgun (WGS) entry which is preliminary data.</text>
</comment>
<protein>
    <recommendedName>
        <fullName evidence="3">DNA 3'-5' helicase</fullName>
        <ecNumber evidence="3">5.6.2.4</ecNumber>
    </recommendedName>
</protein>
<dbReference type="Pfam" id="PF16124">
    <property type="entry name" value="RecQ_Zn_bind"/>
    <property type="match status" value="1"/>
</dbReference>
<keyword evidence="7" id="KW-1185">Reference proteome</keyword>
<feature type="region of interest" description="Disordered" evidence="4">
    <location>
        <begin position="245"/>
        <end position="270"/>
    </location>
</feature>
<gene>
    <name evidence="6" type="ORF">M569_16364</name>
</gene>
<evidence type="ECO:0000313" key="6">
    <source>
        <dbReference type="EMBL" id="EPS58450.1"/>
    </source>
</evidence>
<dbReference type="EC" id="5.6.2.4" evidence="3"/>
<evidence type="ECO:0000256" key="1">
    <source>
        <dbReference type="ARBA" id="ARBA00005446"/>
    </source>
</evidence>
<evidence type="ECO:0000259" key="5">
    <source>
        <dbReference type="PROSITE" id="PS51194"/>
    </source>
</evidence>
<organism evidence="6 7">
    <name type="scientific">Genlisea aurea</name>
    <dbReference type="NCBI Taxonomy" id="192259"/>
    <lineage>
        <taxon>Eukaryota</taxon>
        <taxon>Viridiplantae</taxon>
        <taxon>Streptophyta</taxon>
        <taxon>Embryophyta</taxon>
        <taxon>Tracheophyta</taxon>
        <taxon>Spermatophyta</taxon>
        <taxon>Magnoliopsida</taxon>
        <taxon>eudicotyledons</taxon>
        <taxon>Gunneridae</taxon>
        <taxon>Pentapetalae</taxon>
        <taxon>asterids</taxon>
        <taxon>lamiids</taxon>
        <taxon>Lamiales</taxon>
        <taxon>Lentibulariaceae</taxon>
        <taxon>Genlisea</taxon>
    </lineage>
</organism>
<dbReference type="PROSITE" id="PS51194">
    <property type="entry name" value="HELICASE_CTER"/>
    <property type="match status" value="1"/>
</dbReference>
<dbReference type="InterPro" id="IPR001650">
    <property type="entry name" value="Helicase_C-like"/>
</dbReference>
<comment type="similarity">
    <text evidence="1">Belongs to the helicase family. RecQ subfamily.</text>
</comment>
<dbReference type="PANTHER" id="PTHR13710:SF155">
    <property type="entry name" value="ATP-DEPENDENT DNA HELICASE Q-LIKE 3"/>
    <property type="match status" value="1"/>
</dbReference>
<name>S8BV50_9LAMI</name>
<reference evidence="6 7" key="1">
    <citation type="journal article" date="2013" name="BMC Genomics">
        <title>The miniature genome of a carnivorous plant Genlisea aurea contains a low number of genes and short non-coding sequences.</title>
        <authorList>
            <person name="Leushkin E.V."/>
            <person name="Sutormin R.A."/>
            <person name="Nabieva E.R."/>
            <person name="Penin A.A."/>
            <person name="Kondrashov A.S."/>
            <person name="Logacheva M.D."/>
        </authorList>
    </citation>
    <scope>NUCLEOTIDE SEQUENCE [LARGE SCALE GENOMIC DNA]</scope>
</reference>
<dbReference type="CDD" id="cd18794">
    <property type="entry name" value="SF2_C_RecQ"/>
    <property type="match status" value="1"/>
</dbReference>
<accession>S8BV50</accession>
<feature type="non-terminal residue" evidence="6">
    <location>
        <position position="1"/>
    </location>
</feature>
<dbReference type="SUPFAM" id="SSF52540">
    <property type="entry name" value="P-loop containing nucleoside triphosphate hydrolases"/>
    <property type="match status" value="1"/>
</dbReference>
<dbReference type="OrthoDB" id="10261556at2759"/>
<dbReference type="GO" id="GO:0009378">
    <property type="term" value="F:four-way junction helicase activity"/>
    <property type="evidence" value="ECO:0007669"/>
    <property type="project" value="TreeGrafter"/>
</dbReference>
<evidence type="ECO:0000256" key="3">
    <source>
        <dbReference type="ARBA" id="ARBA00034808"/>
    </source>
</evidence>
<dbReference type="GO" id="GO:0043138">
    <property type="term" value="F:3'-5' DNA helicase activity"/>
    <property type="evidence" value="ECO:0007669"/>
    <property type="project" value="UniProtKB-EC"/>
</dbReference>
<evidence type="ECO:0000256" key="2">
    <source>
        <dbReference type="ARBA" id="ARBA00034617"/>
    </source>
</evidence>
<feature type="compositionally biased region" description="Acidic residues" evidence="4">
    <location>
        <begin position="253"/>
        <end position="266"/>
    </location>
</feature>
<feature type="non-terminal residue" evidence="6">
    <location>
        <position position="400"/>
    </location>
</feature>
<feature type="domain" description="Helicase C-terminal" evidence="5">
    <location>
        <begin position="21"/>
        <end position="164"/>
    </location>
</feature>
<dbReference type="AlphaFoldDB" id="S8BV50"/>
<dbReference type="InterPro" id="IPR027417">
    <property type="entry name" value="P-loop_NTPase"/>
</dbReference>
<dbReference type="Proteomes" id="UP000015453">
    <property type="component" value="Unassembled WGS sequence"/>
</dbReference>
<dbReference type="GO" id="GO:0005694">
    <property type="term" value="C:chromosome"/>
    <property type="evidence" value="ECO:0007669"/>
    <property type="project" value="TreeGrafter"/>
</dbReference>
<sequence length="400" mass="44952">IFDAVRYKDLLDDPYSDLCNYLKSHGSVCAIIYCLQRSTCDDLAAHLSQIGLSCAAYHAGLNFNQRSSVLDDWISGKTQIVVATVAFGYGIDRKDVRIVCHFNIPKSMEAFYQESGRAGRDQLPAESLLYYGVEDRKRMEFILKKGDGKNLKASNSDEGFAKSSLPDFHQMIEYCEQSGCRRKKIVEHFGEEITTASLCAKSCDACKFPDVVSKHLERLAGIAVRKESSRLREISASSHFGDDERASEFWDRDDTDTESEEEDISDPDGITKIAFPGRKSQQNGEGEILPVAPRFTFFLFFFVSRAVSDDRDVYNEQEKSVVSDSLREAGKRKLSSAIVSRNPRLGEEEEEQVETDVVKALACELENDCFRKYGRSGKSFYLSKLAGTVRWLSAANPDEL</sequence>
<dbReference type="FunFam" id="3.40.50.300:FF:002061">
    <property type="entry name" value="RecQ family DNA helicase"/>
    <property type="match status" value="1"/>
</dbReference>
<dbReference type="SMART" id="SM00490">
    <property type="entry name" value="HELICc"/>
    <property type="match status" value="1"/>
</dbReference>
<proteinExistence type="inferred from homology"/>
<dbReference type="Pfam" id="PF00271">
    <property type="entry name" value="Helicase_C"/>
    <property type="match status" value="1"/>
</dbReference>
<dbReference type="GO" id="GO:0005737">
    <property type="term" value="C:cytoplasm"/>
    <property type="evidence" value="ECO:0007669"/>
    <property type="project" value="TreeGrafter"/>
</dbReference>
<dbReference type="EMBL" id="AUSU01009210">
    <property type="protein sequence ID" value="EPS58450.1"/>
    <property type="molecule type" value="Genomic_DNA"/>
</dbReference>
<dbReference type="GO" id="GO:0000724">
    <property type="term" value="P:double-strand break repair via homologous recombination"/>
    <property type="evidence" value="ECO:0007669"/>
    <property type="project" value="TreeGrafter"/>
</dbReference>
<dbReference type="PANTHER" id="PTHR13710">
    <property type="entry name" value="DNA HELICASE RECQ FAMILY MEMBER"/>
    <property type="match status" value="1"/>
</dbReference>
<comment type="catalytic activity">
    <reaction evidence="2">
        <text>Couples ATP hydrolysis with the unwinding of duplex DNA by translocating in the 3'-5' direction.</text>
        <dbReference type="EC" id="5.6.2.4"/>
    </reaction>
</comment>
<dbReference type="Gene3D" id="3.40.50.300">
    <property type="entry name" value="P-loop containing nucleotide triphosphate hydrolases"/>
    <property type="match status" value="1"/>
</dbReference>
<dbReference type="InterPro" id="IPR032284">
    <property type="entry name" value="RecQ_Zn-bd"/>
</dbReference>
<evidence type="ECO:0000256" key="4">
    <source>
        <dbReference type="SAM" id="MobiDB-lite"/>
    </source>
</evidence>
<evidence type="ECO:0000313" key="7">
    <source>
        <dbReference type="Proteomes" id="UP000015453"/>
    </source>
</evidence>